<feature type="non-terminal residue" evidence="2">
    <location>
        <position position="94"/>
    </location>
</feature>
<accession>A0A2J4PG66</accession>
<sequence>MSDLFRDVSPEAPELQPIIEGLFGEYAARYGDYFSRDAEVELTEWYLAPQGLFIVLEREGEIIATGAYKPKDAHTAEIKRIWTHRRLRQQGLAA</sequence>
<evidence type="ECO:0000259" key="1">
    <source>
        <dbReference type="PROSITE" id="PS51186"/>
    </source>
</evidence>
<reference evidence="2 3" key="2">
    <citation type="submission" date="2018-01" db="EMBL/GenBank/DDBJ databases">
        <title>Genomic study of Klebsiella pneumoniae.</title>
        <authorList>
            <person name="Yang Y."/>
            <person name="Bicalho R."/>
        </authorList>
    </citation>
    <scope>NUCLEOTIDE SEQUENCE [LARGE SCALE GENOMIC DNA]</scope>
    <source>
        <strain evidence="2 3">A11</strain>
    </source>
</reference>
<organism evidence="2 3">
    <name type="scientific">Klebsiella michiganensis</name>
    <dbReference type="NCBI Taxonomy" id="1134687"/>
    <lineage>
        <taxon>Bacteria</taxon>
        <taxon>Pseudomonadati</taxon>
        <taxon>Pseudomonadota</taxon>
        <taxon>Gammaproteobacteria</taxon>
        <taxon>Enterobacterales</taxon>
        <taxon>Enterobacteriaceae</taxon>
        <taxon>Klebsiella/Raoultella group</taxon>
        <taxon>Klebsiella</taxon>
    </lineage>
</organism>
<feature type="domain" description="N-acetyltransferase" evidence="1">
    <location>
        <begin position="13"/>
        <end position="94"/>
    </location>
</feature>
<name>A0A2J4PG66_9ENTR</name>
<dbReference type="InterPro" id="IPR016181">
    <property type="entry name" value="Acyl_CoA_acyltransferase"/>
</dbReference>
<protein>
    <submittedName>
        <fullName evidence="2">GNAT family N-acetyltransferase</fullName>
    </submittedName>
</protein>
<dbReference type="Pfam" id="PF00583">
    <property type="entry name" value="Acetyltransf_1"/>
    <property type="match status" value="1"/>
</dbReference>
<evidence type="ECO:0000313" key="2">
    <source>
        <dbReference type="EMBL" id="PLL17788.1"/>
    </source>
</evidence>
<dbReference type="CDD" id="cd04301">
    <property type="entry name" value="NAT_SF"/>
    <property type="match status" value="1"/>
</dbReference>
<dbReference type="AlphaFoldDB" id="A0A2J4PG66"/>
<gene>
    <name evidence="2" type="ORF">CWN50_33650</name>
</gene>
<dbReference type="Proteomes" id="UP000234505">
    <property type="component" value="Unassembled WGS sequence"/>
</dbReference>
<reference evidence="2 3" key="1">
    <citation type="submission" date="2017-11" db="EMBL/GenBank/DDBJ databases">
        <authorList>
            <person name="Han C.G."/>
        </authorList>
    </citation>
    <scope>NUCLEOTIDE SEQUENCE [LARGE SCALE GENOMIC DNA]</scope>
    <source>
        <strain evidence="2 3">A11</strain>
    </source>
</reference>
<dbReference type="InterPro" id="IPR000182">
    <property type="entry name" value="GNAT_dom"/>
</dbReference>
<dbReference type="Gene3D" id="3.40.630.30">
    <property type="match status" value="1"/>
</dbReference>
<keyword evidence="2" id="KW-0808">Transferase</keyword>
<dbReference type="SUPFAM" id="SSF55729">
    <property type="entry name" value="Acyl-CoA N-acyltransferases (Nat)"/>
    <property type="match status" value="1"/>
</dbReference>
<comment type="caution">
    <text evidence="2">The sequence shown here is derived from an EMBL/GenBank/DDBJ whole genome shotgun (WGS) entry which is preliminary data.</text>
</comment>
<dbReference type="GO" id="GO:0016747">
    <property type="term" value="F:acyltransferase activity, transferring groups other than amino-acyl groups"/>
    <property type="evidence" value="ECO:0007669"/>
    <property type="project" value="InterPro"/>
</dbReference>
<evidence type="ECO:0000313" key="3">
    <source>
        <dbReference type="Proteomes" id="UP000234505"/>
    </source>
</evidence>
<dbReference type="PROSITE" id="PS51186">
    <property type="entry name" value="GNAT"/>
    <property type="match status" value="1"/>
</dbReference>
<proteinExistence type="predicted"/>
<dbReference type="EMBL" id="PIDS01001975">
    <property type="protein sequence ID" value="PLL17788.1"/>
    <property type="molecule type" value="Genomic_DNA"/>
</dbReference>